<accession>A0AA42HUC8</accession>
<proteinExistence type="predicted"/>
<comment type="caution">
    <text evidence="1">The sequence shown here is derived from an EMBL/GenBank/DDBJ whole genome shotgun (WGS) entry which is preliminary data.</text>
</comment>
<organism evidence="1 2">
    <name type="scientific">Comamonas aquatica</name>
    <dbReference type="NCBI Taxonomy" id="225991"/>
    <lineage>
        <taxon>Bacteria</taxon>
        <taxon>Pseudomonadati</taxon>
        <taxon>Pseudomonadota</taxon>
        <taxon>Betaproteobacteria</taxon>
        <taxon>Burkholderiales</taxon>
        <taxon>Comamonadaceae</taxon>
        <taxon>Comamonas</taxon>
    </lineage>
</organism>
<dbReference type="Proteomes" id="UP001158297">
    <property type="component" value="Unassembled WGS sequence"/>
</dbReference>
<evidence type="ECO:0000313" key="1">
    <source>
        <dbReference type="EMBL" id="MDH0364660.1"/>
    </source>
</evidence>
<sequence>MSSMFKKTGCSEAVGKSCGFVTHPQRLPEAYITIMMMVLLPYQAPSKALMRGFKAKDQAKATLCPSLCPSLQERVWQQLRNCYPTVGEQFGTPCS</sequence>
<evidence type="ECO:0000313" key="2">
    <source>
        <dbReference type="Proteomes" id="UP001158297"/>
    </source>
</evidence>
<reference evidence="1" key="1">
    <citation type="submission" date="2022-09" db="EMBL/GenBank/DDBJ databases">
        <title>Intensive care unit water sources are persistently colonized with multi-drug resistant bacteria and are the site of extensive horizontal gene transfer of antibiotic resistance genes.</title>
        <authorList>
            <person name="Diorio-Toth L."/>
        </authorList>
    </citation>
    <scope>NUCLEOTIDE SEQUENCE</scope>
    <source>
        <strain evidence="1">GD04130</strain>
    </source>
</reference>
<dbReference type="RefSeq" id="WP_279860553.1">
    <property type="nucleotide sequence ID" value="NZ_JAODZU010000024.1"/>
</dbReference>
<name>A0AA42HUC8_9BURK</name>
<dbReference type="AlphaFoldDB" id="A0AA42HUC8"/>
<gene>
    <name evidence="1" type="ORF">N7330_16595</name>
</gene>
<dbReference type="EMBL" id="JAODZU010000024">
    <property type="protein sequence ID" value="MDH0364660.1"/>
    <property type="molecule type" value="Genomic_DNA"/>
</dbReference>
<protein>
    <submittedName>
        <fullName evidence="1">Uncharacterized protein</fullName>
    </submittedName>
</protein>